<proteinExistence type="predicted"/>
<dbReference type="Proteomes" id="UP000655588">
    <property type="component" value="Unassembled WGS sequence"/>
</dbReference>
<keyword evidence="1" id="KW-0833">Ubl conjugation pathway</keyword>
<name>A0A833VU89_9HYME</name>
<sequence length="95" mass="10348">MDDAAECFSINKDSSILSGASSWIYTGDIRENMCDLLQENILLRIHLHIASGEAEDMCSARHCVPHQKFAMTLVEQSVCGACGATSEPLPFTQVS</sequence>
<organism evidence="3 4">
    <name type="scientific">Frieseomelitta varia</name>
    <dbReference type="NCBI Taxonomy" id="561572"/>
    <lineage>
        <taxon>Eukaryota</taxon>
        <taxon>Metazoa</taxon>
        <taxon>Ecdysozoa</taxon>
        <taxon>Arthropoda</taxon>
        <taxon>Hexapoda</taxon>
        <taxon>Insecta</taxon>
        <taxon>Pterygota</taxon>
        <taxon>Neoptera</taxon>
        <taxon>Endopterygota</taxon>
        <taxon>Hymenoptera</taxon>
        <taxon>Apocrita</taxon>
        <taxon>Aculeata</taxon>
        <taxon>Apoidea</taxon>
        <taxon>Anthophila</taxon>
        <taxon>Apidae</taxon>
        <taxon>Frieseomelitta</taxon>
    </lineage>
</organism>
<gene>
    <name evidence="3" type="ORF">E2986_11999</name>
</gene>
<comment type="caution">
    <text evidence="3">The sequence shown here is derived from an EMBL/GenBank/DDBJ whole genome shotgun (WGS) entry which is preliminary data.</text>
</comment>
<dbReference type="PANTHER" id="PTHR22975:SF9">
    <property type="entry name" value="ECHINUS SPLICE FORM 3"/>
    <property type="match status" value="1"/>
</dbReference>
<evidence type="ECO:0000313" key="4">
    <source>
        <dbReference type="Proteomes" id="UP000655588"/>
    </source>
</evidence>
<evidence type="ECO:0000313" key="3">
    <source>
        <dbReference type="EMBL" id="KAF3425020.1"/>
    </source>
</evidence>
<keyword evidence="4" id="KW-1185">Reference proteome</keyword>
<dbReference type="GO" id="GO:0016787">
    <property type="term" value="F:hydrolase activity"/>
    <property type="evidence" value="ECO:0007669"/>
    <property type="project" value="UniProtKB-KW"/>
</dbReference>
<evidence type="ECO:0000256" key="1">
    <source>
        <dbReference type="ARBA" id="ARBA00022786"/>
    </source>
</evidence>
<dbReference type="EMBL" id="WNWW01000428">
    <property type="protein sequence ID" value="KAF3425020.1"/>
    <property type="molecule type" value="Genomic_DNA"/>
</dbReference>
<reference evidence="3" key="1">
    <citation type="submission" date="2019-11" db="EMBL/GenBank/DDBJ databases">
        <title>The nuclear and mitochondrial genomes of Frieseomelitta varia - a highly eusocial stingless bee (Meliponini) with a permanently sterile worker caste.</title>
        <authorList>
            <person name="Freitas F.C.P."/>
            <person name="Lourenco A.P."/>
            <person name="Nunes F.M.F."/>
            <person name="Paschoal A.R."/>
            <person name="Abreu F.C.P."/>
            <person name="Barbin F.O."/>
            <person name="Bataglia L."/>
            <person name="Cardoso-Junior C.A.M."/>
            <person name="Cervoni M.S."/>
            <person name="Silva S.R."/>
            <person name="Dalarmi F."/>
            <person name="Del Lama M.A."/>
            <person name="Depintor T.S."/>
            <person name="Ferreira K.M."/>
            <person name="Goria P.S."/>
            <person name="Jaskot M.C."/>
            <person name="Lago D.C."/>
            <person name="Luna-Lucena D."/>
            <person name="Moda L.M."/>
            <person name="Nascimento L."/>
            <person name="Pedrino M."/>
            <person name="Rabico F.O."/>
            <person name="Sanches F.C."/>
            <person name="Santos D.E."/>
            <person name="Santos C.G."/>
            <person name="Vieira J."/>
            <person name="Lopes T.F."/>
            <person name="Barchuk A.R."/>
            <person name="Hartfelder K."/>
            <person name="Simoes Z.L.P."/>
            <person name="Bitondi M.M.G."/>
            <person name="Pinheiro D.G."/>
        </authorList>
    </citation>
    <scope>NUCLEOTIDE SEQUENCE</scope>
    <source>
        <strain evidence="3">USP_RPSP 00005682</strain>
        <tissue evidence="3">Whole individual</tissue>
    </source>
</reference>
<dbReference type="PANTHER" id="PTHR22975">
    <property type="entry name" value="UBIQUITIN SPECIFIC PROTEINASE"/>
    <property type="match status" value="1"/>
</dbReference>
<keyword evidence="2" id="KW-0378">Hydrolase</keyword>
<dbReference type="AlphaFoldDB" id="A0A833VU89"/>
<evidence type="ECO:0000256" key="2">
    <source>
        <dbReference type="ARBA" id="ARBA00022801"/>
    </source>
</evidence>
<dbReference type="InterPro" id="IPR052398">
    <property type="entry name" value="Ubiquitin_hydrolase_53/54"/>
</dbReference>
<protein>
    <submittedName>
        <fullName evidence="3">Uncharacterized protein</fullName>
    </submittedName>
</protein>
<accession>A0A833VU89</accession>